<dbReference type="Proteomes" id="UP000220797">
    <property type="component" value="Unassembled WGS sequence"/>
</dbReference>
<dbReference type="InterPro" id="IPR036885">
    <property type="entry name" value="SWIB_MDM2_dom_sf"/>
</dbReference>
<dbReference type="PANTHER" id="PTHR13844">
    <property type="entry name" value="SWI/SNF-RELATED MATRIX-ASSOCIATED ACTIN-DEPENDENT REGULATOR OF CHROMATIN SUBFAMILY D"/>
    <property type="match status" value="1"/>
</dbReference>
<evidence type="ECO:0000313" key="2">
    <source>
        <dbReference type="EMBL" id="CRG93693.1"/>
    </source>
</evidence>
<evidence type="ECO:0000259" key="1">
    <source>
        <dbReference type="SMART" id="SM00151"/>
    </source>
</evidence>
<dbReference type="InterPro" id="IPR019835">
    <property type="entry name" value="SWIB_domain"/>
</dbReference>
<dbReference type="Pfam" id="PF02201">
    <property type="entry name" value="SWIB"/>
    <property type="match status" value="1"/>
</dbReference>
<protein>
    <submittedName>
        <fullName evidence="2">SWI/SNF-related matrix-associated actin-dependent, putative</fullName>
    </submittedName>
</protein>
<dbReference type="SUPFAM" id="SSF47592">
    <property type="entry name" value="SWIB/MDM2 domain"/>
    <property type="match status" value="1"/>
</dbReference>
<proteinExistence type="predicted"/>
<dbReference type="AlphaFoldDB" id="A0A1J1GN51"/>
<dbReference type="EMBL" id="CVMV01000019">
    <property type="protein sequence ID" value="CRG93693.1"/>
    <property type="molecule type" value="Genomic_DNA"/>
</dbReference>
<accession>A0A1J1GN51</accession>
<dbReference type="SMART" id="SM00151">
    <property type="entry name" value="SWIB"/>
    <property type="match status" value="1"/>
</dbReference>
<dbReference type="InterPro" id="IPR003121">
    <property type="entry name" value="SWIB_MDM2_domain"/>
</dbReference>
<keyword evidence="3" id="KW-1185">Reference proteome</keyword>
<organism evidence="2 3">
    <name type="scientific">Plasmodium gallinaceum</name>
    <dbReference type="NCBI Taxonomy" id="5849"/>
    <lineage>
        <taxon>Eukaryota</taxon>
        <taxon>Sar</taxon>
        <taxon>Alveolata</taxon>
        <taxon>Apicomplexa</taxon>
        <taxon>Aconoidasida</taxon>
        <taxon>Haemosporida</taxon>
        <taxon>Plasmodiidae</taxon>
        <taxon>Plasmodium</taxon>
        <taxon>Plasmodium (Haemamoeba)</taxon>
    </lineage>
</organism>
<dbReference type="RefSeq" id="XP_028526515.1">
    <property type="nucleotide sequence ID" value="XM_028674933.1"/>
</dbReference>
<comment type="caution">
    <text evidence="2">The sequence shown here is derived from an EMBL/GenBank/DDBJ whole genome shotgun (WGS) entry which is preliminary data.</text>
</comment>
<dbReference type="GeneID" id="39729923"/>
<dbReference type="CDD" id="cd00855">
    <property type="entry name" value="SWIB-MDM2"/>
    <property type="match status" value="1"/>
</dbReference>
<dbReference type="OrthoDB" id="10263741at2759"/>
<reference evidence="2" key="1">
    <citation type="submission" date="2015-04" db="EMBL/GenBank/DDBJ databases">
        <authorList>
            <consortium name="Pathogen Informatics"/>
        </authorList>
    </citation>
    <scope>NUCLEOTIDE SEQUENCE [LARGE SCALE GENOMIC DNA]</scope>
    <source>
        <strain evidence="2">8A</strain>
    </source>
</reference>
<dbReference type="VEuPathDB" id="PlasmoDB:PGAL8A_00139900"/>
<dbReference type="Gene3D" id="1.10.245.10">
    <property type="entry name" value="SWIB/MDM2 domain"/>
    <property type="match status" value="1"/>
</dbReference>
<gene>
    <name evidence="2" type="ORF">PGAL8A_00139900</name>
</gene>
<dbReference type="OMA" id="RCIDMSN"/>
<sequence length="832" mass="99020">MEPRDHFDSSIMFVDNCAEKENVIKNLYLTALTKSIKEVDEKNYYLIQTLMKYENEINRCIDMSNYYINEAHSSNLKSEKVRRKLRIHIYTIFKDGEKEINYPSDIKYEDSVNIYKYVTPSSFTFNIHGYILNSDENDDSCDKEKLFSKKSYNERNSDDLEKKCIAAKEMDSENSYSEIDDMSENNEHIDYYNTNVMKFTSFFSTIMVIRDKETIIYDKKNKSYYDCDKLTFTRIINEKKNETIKIFLFLDQKVPFFELSPQLKKFMKSSEETLPEIIRCIYEYSLEKDLIDSCNMKTDEVLREILEVDEYEFSELPKLLKKHISIQKPIVLEHTIDLENTEESESIYDIVIDTFEPYVSFEDGKFKKFLLNSHHLTNLLEFLKNTDKEDITTNNTLNGDTVYEYNNKNHNNNNYSDKLGEYKKQKNEFSSVEKSQIDYKKITNENIVLEENQESENKDVLVRIKNNNNLIDRDNGNVEKGEKEEKNIKGEEVEKEENNEKCLNEYFENRHNKMEDKESKKVNLIKNEEKVYNKDRCEYFDENKKNTNIAAMGISIFEKINGIQKEIDDMDEKIINILCKIKHKNSLRLHYKHFYENPCEFIDYIMNSKFSVDYENINDNNYIYEQAANINDDNYYKLPWVHRGISKYLLIKNKNFDDVLKSVLNSMNLEYKRKMKNMNTDTNKKQKMFLRTEKIDPHKGYMNYACNGQQEINNAYYYSPNKNMNYTEPFNSSNQDYGSEMNYANNMPNSSFMITPIVYDKLTKNMNFQNNIQNNEQDNFNSYNQMGAYSQYVNVPPNEVSPENNFNSFYNMGTPMELYQKENFCNSNNIIP</sequence>
<feature type="domain" description="SWIB" evidence="1">
    <location>
        <begin position="253"/>
        <end position="329"/>
    </location>
</feature>
<evidence type="ECO:0000313" key="3">
    <source>
        <dbReference type="Proteomes" id="UP000220797"/>
    </source>
</evidence>
<name>A0A1J1GN51_PLAGA</name>